<dbReference type="Proteomes" id="UP001162156">
    <property type="component" value="Unassembled WGS sequence"/>
</dbReference>
<sequence>MDGSHMLQADSKEMYESWIVALQKGIGAAIQRNHTVDMNNKKGDNILTRYFEDTTGINANGPVSSINNNKIKKIR</sequence>
<organism evidence="2 3">
    <name type="scientific">Rhamnusium bicolor</name>
    <dbReference type="NCBI Taxonomy" id="1586634"/>
    <lineage>
        <taxon>Eukaryota</taxon>
        <taxon>Metazoa</taxon>
        <taxon>Ecdysozoa</taxon>
        <taxon>Arthropoda</taxon>
        <taxon>Hexapoda</taxon>
        <taxon>Insecta</taxon>
        <taxon>Pterygota</taxon>
        <taxon>Neoptera</taxon>
        <taxon>Endopterygota</taxon>
        <taxon>Coleoptera</taxon>
        <taxon>Polyphaga</taxon>
        <taxon>Cucujiformia</taxon>
        <taxon>Chrysomeloidea</taxon>
        <taxon>Cerambycidae</taxon>
        <taxon>Lepturinae</taxon>
        <taxon>Rhagiini</taxon>
        <taxon>Rhamnusium</taxon>
    </lineage>
</organism>
<gene>
    <name evidence="2" type="ORF">NQ314_019198</name>
</gene>
<proteinExistence type="predicted"/>
<evidence type="ECO:0000313" key="2">
    <source>
        <dbReference type="EMBL" id="KAJ8928248.1"/>
    </source>
</evidence>
<name>A0AAV8WPI5_9CUCU</name>
<dbReference type="AlphaFoldDB" id="A0AAV8WPI5"/>
<comment type="caution">
    <text evidence="2">The sequence shown here is derived from an EMBL/GenBank/DDBJ whole genome shotgun (WGS) entry which is preliminary data.</text>
</comment>
<protein>
    <recommendedName>
        <fullName evidence="1">PH domain-containing protein</fullName>
    </recommendedName>
</protein>
<evidence type="ECO:0000259" key="1">
    <source>
        <dbReference type="PROSITE" id="PS50003"/>
    </source>
</evidence>
<accession>A0AAV8WPI5</accession>
<dbReference type="InterPro" id="IPR001849">
    <property type="entry name" value="PH_domain"/>
</dbReference>
<feature type="domain" description="PH" evidence="1">
    <location>
        <begin position="1"/>
        <end position="27"/>
    </location>
</feature>
<evidence type="ECO:0000313" key="3">
    <source>
        <dbReference type="Proteomes" id="UP001162156"/>
    </source>
</evidence>
<keyword evidence="3" id="KW-1185">Reference proteome</keyword>
<dbReference type="EMBL" id="JANEYF010005422">
    <property type="protein sequence ID" value="KAJ8928248.1"/>
    <property type="molecule type" value="Genomic_DNA"/>
</dbReference>
<reference evidence="2" key="1">
    <citation type="journal article" date="2023" name="Insect Mol. Biol.">
        <title>Genome sequencing provides insights into the evolution of gene families encoding plant cell wall-degrading enzymes in longhorned beetles.</title>
        <authorList>
            <person name="Shin N.R."/>
            <person name="Okamura Y."/>
            <person name="Kirsch R."/>
            <person name="Pauchet Y."/>
        </authorList>
    </citation>
    <scope>NUCLEOTIDE SEQUENCE</scope>
    <source>
        <strain evidence="2">RBIC_L_NR</strain>
    </source>
</reference>
<dbReference type="PROSITE" id="PS50003">
    <property type="entry name" value="PH_DOMAIN"/>
    <property type="match status" value="1"/>
</dbReference>